<dbReference type="PANTHER" id="PTHR46889">
    <property type="entry name" value="TRANSPOSASE INSF FOR INSERTION SEQUENCE IS3B-RELATED"/>
    <property type="match status" value="1"/>
</dbReference>
<dbReference type="InterPro" id="IPR002514">
    <property type="entry name" value="Transposase_8"/>
</dbReference>
<evidence type="ECO:0000313" key="3">
    <source>
        <dbReference type="EMBL" id="MDK2123059.1"/>
    </source>
</evidence>
<dbReference type="Pfam" id="PF00665">
    <property type="entry name" value="rve"/>
    <property type="match status" value="1"/>
</dbReference>
<evidence type="ECO:0000256" key="1">
    <source>
        <dbReference type="SAM" id="Coils"/>
    </source>
</evidence>
<dbReference type="InterPro" id="IPR048020">
    <property type="entry name" value="Transpos_IS3"/>
</dbReference>
<evidence type="ECO:0000259" key="2">
    <source>
        <dbReference type="PROSITE" id="PS50994"/>
    </source>
</evidence>
<keyword evidence="1" id="KW-0175">Coiled coil</keyword>
<dbReference type="Pfam" id="PF13333">
    <property type="entry name" value="rve_2"/>
    <property type="match status" value="1"/>
</dbReference>
<dbReference type="InterPro" id="IPR001584">
    <property type="entry name" value="Integrase_cat-core"/>
</dbReference>
<evidence type="ECO:0000313" key="4">
    <source>
        <dbReference type="Proteomes" id="UP001172778"/>
    </source>
</evidence>
<feature type="coiled-coil region" evidence="1">
    <location>
        <begin position="62"/>
        <end position="89"/>
    </location>
</feature>
<dbReference type="Pfam" id="PF01527">
    <property type="entry name" value="HTH_Tnp_1"/>
    <property type="match status" value="1"/>
</dbReference>
<gene>
    <name evidence="3" type="ORF">PZA18_03210</name>
</gene>
<accession>A0ABT7DSX5</accession>
<protein>
    <submittedName>
        <fullName evidence="3">IS3 family transposase</fullName>
    </submittedName>
</protein>
<feature type="domain" description="Integrase catalytic" evidence="2">
    <location>
        <begin position="220"/>
        <end position="383"/>
    </location>
</feature>
<name>A0ABT7DSX5_9NEIS</name>
<dbReference type="RefSeq" id="WP_284099347.1">
    <property type="nucleotide sequence ID" value="NZ_JARRAF010000003.1"/>
</dbReference>
<reference evidence="3" key="1">
    <citation type="submission" date="2023-03" db="EMBL/GenBank/DDBJ databases">
        <title>Chitinimonas shenzhenensis gen. nov., sp. nov., a novel member of family Burkholderiaceae isolated from activated sludge collected in Shen Zhen, China.</title>
        <authorList>
            <person name="Wang X."/>
        </authorList>
    </citation>
    <scope>NUCLEOTIDE SEQUENCE</scope>
    <source>
        <strain evidence="3">DQS-5</strain>
    </source>
</reference>
<dbReference type="SUPFAM" id="SSF46689">
    <property type="entry name" value="Homeodomain-like"/>
    <property type="match status" value="1"/>
</dbReference>
<dbReference type="InterPro" id="IPR009057">
    <property type="entry name" value="Homeodomain-like_sf"/>
</dbReference>
<organism evidence="3 4">
    <name type="scientific">Parachitinimonas caeni</name>
    <dbReference type="NCBI Taxonomy" id="3031301"/>
    <lineage>
        <taxon>Bacteria</taxon>
        <taxon>Pseudomonadati</taxon>
        <taxon>Pseudomonadota</taxon>
        <taxon>Betaproteobacteria</taxon>
        <taxon>Neisseriales</taxon>
        <taxon>Chitinibacteraceae</taxon>
        <taxon>Parachitinimonas</taxon>
    </lineage>
</organism>
<dbReference type="PANTHER" id="PTHR46889:SF4">
    <property type="entry name" value="TRANSPOSASE INSO FOR INSERTION SEQUENCE ELEMENT IS911B-RELATED"/>
    <property type="match status" value="1"/>
</dbReference>
<dbReference type="InterPro" id="IPR036397">
    <property type="entry name" value="RNaseH_sf"/>
</dbReference>
<dbReference type="SUPFAM" id="SSF53098">
    <property type="entry name" value="Ribonuclease H-like"/>
    <property type="match status" value="1"/>
</dbReference>
<dbReference type="Proteomes" id="UP001172778">
    <property type="component" value="Unassembled WGS sequence"/>
</dbReference>
<dbReference type="PROSITE" id="PS50994">
    <property type="entry name" value="INTEGRASE"/>
    <property type="match status" value="1"/>
</dbReference>
<dbReference type="Pfam" id="PF13276">
    <property type="entry name" value="HTH_21"/>
    <property type="match status" value="1"/>
</dbReference>
<keyword evidence="4" id="KW-1185">Reference proteome</keyword>
<dbReference type="Gene3D" id="1.10.10.60">
    <property type="entry name" value="Homeodomain-like"/>
    <property type="match status" value="1"/>
</dbReference>
<comment type="caution">
    <text evidence="3">The sequence shown here is derived from an EMBL/GenBank/DDBJ whole genome shotgun (WGS) entry which is preliminary data.</text>
</comment>
<sequence length="394" mass="45138">MTDKRRSFDASFKLQVVKIVKEQGVSIRQVSQDMGLGETAVRSWVKQYEAELAGQPGIGKPLTMEQQRIRQLEEENRRLRQDVEILKKAFGLLCTRTEVSQRLVQQLQQKAIPVSHVCQLLGISRSGYYEARRRQSGREQTTCVLSTQVKASFHASGACYGSRRIVAELSGKGIKISRYRVRRLMHEYGLRVCWKRKFVHTTDSKHALPVAENILDRQFEPAEPNQAWTSDITYIRTRTGWLYLAAVLDLYSRKIIGWAMASTMPATLVSTALQMAIAQRRPPAGLIMHSDRGSQYASAEYQALLHRHGLRCSMSRKGNCWDNSVMERFFLSLKMERVWRRDYANQEEAIRDVADYIVEFYNGRRLHSHLNYQSPNAFEQPSTAETLSAVSGNT</sequence>
<dbReference type="EMBL" id="JARRAF010000003">
    <property type="protein sequence ID" value="MDK2123059.1"/>
    <property type="molecule type" value="Genomic_DNA"/>
</dbReference>
<dbReference type="InterPro" id="IPR012337">
    <property type="entry name" value="RNaseH-like_sf"/>
</dbReference>
<dbReference type="InterPro" id="IPR025948">
    <property type="entry name" value="HTH-like_dom"/>
</dbReference>
<dbReference type="InterPro" id="IPR050900">
    <property type="entry name" value="Transposase_IS3/IS150/IS904"/>
</dbReference>
<dbReference type="Gene3D" id="3.30.420.10">
    <property type="entry name" value="Ribonuclease H-like superfamily/Ribonuclease H"/>
    <property type="match status" value="1"/>
</dbReference>
<proteinExistence type="predicted"/>
<dbReference type="NCBIfam" id="NF033516">
    <property type="entry name" value="transpos_IS3"/>
    <property type="match status" value="1"/>
</dbReference>